<dbReference type="AlphaFoldDB" id="F0W2X6"/>
<sequence length="372" mass="42550">MCLQKNSDAGDMEKYYVYDNQQMRAIYVIYTSSLVGIEKRCGGYKGGTVTLSAFLCKLFKQKITHSVIETEVRMSKLSLKKRNESLQNLRYNSACLKTEILFKHHRRCWHYLTRKDGLVVLDQDERVSRQFNIGQEATYYRIVVLAKNIQPLLSCEECGRIIMSNNCMLNSVHTSTKFPASHQAGEIDPNMGVQHMTDFSHYTTRCTMAKSVYKQRHNTECHSCFQKFGDVRELSLVSLLVSLPESPGEEKLAAMRQCMMTEGKSITTACIQMTFMPDVMRNFELGLPSPIRTFEDKKSMSLGDLIQSALATNEVNDDKLLILIRWIAKNEKECVLSLTSNYRVVLISMVNQYMWMIRPTGIVRADAIISSC</sequence>
<accession>F0W2X6</accession>
<reference evidence="1" key="2">
    <citation type="submission" date="2011-02" db="EMBL/GenBank/DDBJ databases">
        <authorList>
            <person name="MacLean D."/>
        </authorList>
    </citation>
    <scope>NUCLEOTIDE SEQUENCE</scope>
</reference>
<protein>
    <submittedName>
        <fullName evidence="1">AlNc14C11G1355 protein</fullName>
    </submittedName>
</protein>
<dbReference type="EMBL" id="FR824056">
    <property type="protein sequence ID" value="CCA15413.1"/>
    <property type="molecule type" value="Genomic_DNA"/>
</dbReference>
<evidence type="ECO:0000313" key="1">
    <source>
        <dbReference type="EMBL" id="CCA15413.1"/>
    </source>
</evidence>
<reference evidence="1" key="1">
    <citation type="journal article" date="2011" name="PLoS Biol.">
        <title>Gene gain and loss during evolution of obligate parasitism in the white rust pathogen of Arabidopsis thaliana.</title>
        <authorList>
            <person name="Kemen E."/>
            <person name="Gardiner A."/>
            <person name="Schultz-Larsen T."/>
            <person name="Kemen A.C."/>
            <person name="Balmuth A.L."/>
            <person name="Robert-Seilaniantz A."/>
            <person name="Bailey K."/>
            <person name="Holub E."/>
            <person name="Studholme D.J."/>
            <person name="Maclean D."/>
            <person name="Jones J.D."/>
        </authorList>
    </citation>
    <scope>NUCLEOTIDE SEQUENCE</scope>
</reference>
<proteinExistence type="predicted"/>
<dbReference type="HOGENOM" id="CLU_744769_0_0_1"/>
<name>F0W2X6_9STRA</name>
<gene>
    <name evidence="1" type="primary">AlNc14C11G1355</name>
    <name evidence="1" type="ORF">ALNC14_015560</name>
</gene>
<organism evidence="1">
    <name type="scientific">Albugo laibachii Nc14</name>
    <dbReference type="NCBI Taxonomy" id="890382"/>
    <lineage>
        <taxon>Eukaryota</taxon>
        <taxon>Sar</taxon>
        <taxon>Stramenopiles</taxon>
        <taxon>Oomycota</taxon>
        <taxon>Peronosporomycetes</taxon>
        <taxon>Albuginales</taxon>
        <taxon>Albuginaceae</taxon>
        <taxon>Albugo</taxon>
    </lineage>
</organism>